<dbReference type="Proteomes" id="UP000236173">
    <property type="component" value="Unassembled WGS sequence"/>
</dbReference>
<proteinExistence type="predicted"/>
<dbReference type="AlphaFoldDB" id="A0A2H5XBC1"/>
<keyword evidence="2 5" id="KW-0560">Oxidoreductase</keyword>
<accession>A0A2H5XBC1</accession>
<organism evidence="5 6">
    <name type="scientific">Candidatus Fervidibacter japonicus</name>
    <dbReference type="NCBI Taxonomy" id="2035412"/>
    <lineage>
        <taxon>Bacteria</taxon>
        <taxon>Candidatus Fervidibacterota</taxon>
        <taxon>Candidatus Fervidibacter</taxon>
    </lineage>
</organism>
<dbReference type="Pfam" id="PF01113">
    <property type="entry name" value="DapB_N"/>
    <property type="match status" value="1"/>
</dbReference>
<evidence type="ECO:0000313" key="5">
    <source>
        <dbReference type="EMBL" id="GBC98491.1"/>
    </source>
</evidence>
<dbReference type="EC" id="1.4.1.12" evidence="5"/>
<comment type="caution">
    <text evidence="5">The sequence shown here is derived from an EMBL/GenBank/DDBJ whole genome shotgun (WGS) entry which is preliminary data.</text>
</comment>
<evidence type="ECO:0000259" key="4">
    <source>
        <dbReference type="Pfam" id="PF19328"/>
    </source>
</evidence>
<keyword evidence="1" id="KW-0521">NADP</keyword>
<protein>
    <submittedName>
        <fullName evidence="5">2,4-diaminopentanoate dehydrogenase</fullName>
        <ecNumber evidence="5">1.4.1.12</ecNumber>
    </submittedName>
</protein>
<dbReference type="GO" id="GO:0047530">
    <property type="term" value="F:2,4-diaminopentanoate dehydrogenase activity"/>
    <property type="evidence" value="ECO:0007669"/>
    <property type="project" value="UniProtKB-EC"/>
</dbReference>
<dbReference type="GO" id="GO:0008839">
    <property type="term" value="F:4-hydroxy-tetrahydrodipicolinate reductase"/>
    <property type="evidence" value="ECO:0007669"/>
    <property type="project" value="InterPro"/>
</dbReference>
<dbReference type="InterPro" id="IPR000846">
    <property type="entry name" value="DapB_N"/>
</dbReference>
<dbReference type="InterPro" id="IPR036291">
    <property type="entry name" value="NAD(P)-bd_dom_sf"/>
</dbReference>
<evidence type="ECO:0000259" key="3">
    <source>
        <dbReference type="Pfam" id="PF01113"/>
    </source>
</evidence>
<dbReference type="EMBL" id="BEHT01000011">
    <property type="protein sequence ID" value="GBC98491.1"/>
    <property type="molecule type" value="Genomic_DNA"/>
</dbReference>
<dbReference type="InterPro" id="IPR045760">
    <property type="entry name" value="DAP_DH_C"/>
</dbReference>
<name>A0A2H5XBC1_9BACT</name>
<evidence type="ECO:0000256" key="2">
    <source>
        <dbReference type="ARBA" id="ARBA00023002"/>
    </source>
</evidence>
<feature type="domain" description="2,4-diaminopentanoate dehydrogenase C-terminal" evidence="4">
    <location>
        <begin position="152"/>
        <end position="320"/>
    </location>
</feature>
<dbReference type="Pfam" id="PF19328">
    <property type="entry name" value="DAP_DH_C"/>
    <property type="match status" value="1"/>
</dbReference>
<dbReference type="SUPFAM" id="SSF51735">
    <property type="entry name" value="NAD(P)-binding Rossmann-fold domains"/>
    <property type="match status" value="1"/>
</dbReference>
<feature type="domain" description="Dihydrodipicolinate reductase N-terminal" evidence="3">
    <location>
        <begin position="22"/>
        <end position="113"/>
    </location>
</feature>
<evidence type="ECO:0000256" key="1">
    <source>
        <dbReference type="ARBA" id="ARBA00022857"/>
    </source>
</evidence>
<gene>
    <name evidence="5" type="primary">ord</name>
    <name evidence="5" type="ORF">HRbin17_01004</name>
</gene>
<reference evidence="6" key="1">
    <citation type="submission" date="2017-09" db="EMBL/GenBank/DDBJ databases">
        <title>Metaegenomics of thermophilic ammonia-oxidizing enrichment culture.</title>
        <authorList>
            <person name="Kato S."/>
            <person name="Suzuki K."/>
        </authorList>
    </citation>
    <scope>NUCLEOTIDE SEQUENCE [LARGE SCALE GENOMIC DNA]</scope>
</reference>
<dbReference type="CDD" id="cd24146">
    <property type="entry name" value="nat-AmDH_N_like"/>
    <property type="match status" value="1"/>
</dbReference>
<dbReference type="Gene3D" id="3.40.50.720">
    <property type="entry name" value="NAD(P)-binding Rossmann-like Domain"/>
    <property type="match status" value="1"/>
</dbReference>
<sequence length="346" mass="36892">MQRQWELHWQSVAHPTPRLLFVGLGTIGLTAARMSLHRADVQVVGAVDADPQKVGHDLGFLTGWGRTHVSVTDALPEALAAQPTVAVVATTSHLASLLPTLHTLVDAGVHVVASCEELFFPWLTGGDEVEALDALAKERQVAVVGAGVNPGFVMDRLPAFVAQACVNLRGVTVRRVVDLGTRRPQLQQKAGVGLTPEEFDRLVADGKLGHVGLAHSAAFLAAALGIKLSRLTETIRPLPDAADIVRGIEHIASGWEGEYERVRLELQMVMGAANPRDEVEIDADPPLHLIVHGGVAGDEATAAILVNTATWVDQLPPGVHAGAAWVPRLVWLPVTARREKIGTDGR</sequence>
<evidence type="ECO:0000313" key="6">
    <source>
        <dbReference type="Proteomes" id="UP000236173"/>
    </source>
</evidence>
<dbReference type="GO" id="GO:0009089">
    <property type="term" value="P:lysine biosynthetic process via diaminopimelate"/>
    <property type="evidence" value="ECO:0007669"/>
    <property type="project" value="InterPro"/>
</dbReference>